<dbReference type="SMART" id="SM00091">
    <property type="entry name" value="PAS"/>
    <property type="match status" value="1"/>
</dbReference>
<evidence type="ECO:0000256" key="1">
    <source>
        <dbReference type="ARBA" id="ARBA00000085"/>
    </source>
</evidence>
<keyword evidence="15" id="KW-0843">Virulence</keyword>
<name>A0ABT1C6C9_9HYPH</name>
<keyword evidence="9" id="KW-0808">Transferase</keyword>
<proteinExistence type="predicted"/>
<feature type="domain" description="PAS" evidence="17">
    <location>
        <begin position="15"/>
        <end position="69"/>
    </location>
</feature>
<sequence length="339" mass="36864">MTDCSEALAPHDPLAAARLAAIVESSHDAIIGKDLNSIILSWNSAAERLFGYRADEAIGRSITMLIPEDLLSEETDIITRIKRGERIESYETTRRRKDGSLVSISITVSPIRDANGEIVGASKFARDITATKESERRIAVLLQEVNHRTKNQFTVILSILKEVGRTSRTVAEFEAGMRDRVMGLARSQDLLISSQWAGASLHELVSQQLSPFGRPDQITLSGPLVHLQTNAVQYLGMALHELGTNSAKYGALSTPAGRVNASWELQSASEPCFRFTWSEEAKSIEDDTQPTSRMGFGTTVLERVAPLALSGTAIRSRTSGKLIWTLTAPASAVVLGSDS</sequence>
<keyword evidence="7" id="KW-0285">Flavoprotein</keyword>
<keyword evidence="5" id="KW-0597">Phosphoprotein</keyword>
<comment type="catalytic activity">
    <reaction evidence="1">
        <text>ATP + protein L-histidine = ADP + protein N-phospho-L-histidine.</text>
        <dbReference type="EC" id="2.7.13.3"/>
    </reaction>
</comment>
<keyword evidence="16" id="KW-0675">Receptor</keyword>
<reference evidence="19 20" key="1">
    <citation type="submission" date="2022-06" db="EMBL/GenBank/DDBJ databases">
        <title>Mesorhizobium sp. strain RP14 Genome sequencing and assembly.</title>
        <authorList>
            <person name="Kim I."/>
        </authorList>
    </citation>
    <scope>NUCLEOTIDE SEQUENCE [LARGE SCALE GENOMIC DNA]</scope>
    <source>
        <strain evidence="20">RP14(2022)</strain>
    </source>
</reference>
<dbReference type="InterPro" id="IPR035965">
    <property type="entry name" value="PAS-like_dom_sf"/>
</dbReference>
<dbReference type="InterPro" id="IPR001610">
    <property type="entry name" value="PAC"/>
</dbReference>
<comment type="caution">
    <text evidence="19">The sequence shown here is derived from an EMBL/GenBank/DDBJ whole genome shotgun (WGS) entry which is preliminary data.</text>
</comment>
<keyword evidence="11" id="KW-0547">Nucleotide-binding</keyword>
<keyword evidence="10" id="KW-0677">Repeat</keyword>
<dbReference type="PROSITE" id="PS50112">
    <property type="entry name" value="PAS"/>
    <property type="match status" value="1"/>
</dbReference>
<evidence type="ECO:0000313" key="19">
    <source>
        <dbReference type="EMBL" id="MCO6050384.1"/>
    </source>
</evidence>
<evidence type="ECO:0000259" key="18">
    <source>
        <dbReference type="PROSITE" id="PS50113"/>
    </source>
</evidence>
<dbReference type="SUPFAM" id="SSF55785">
    <property type="entry name" value="PYP-like sensor domain (PAS domain)"/>
    <property type="match status" value="1"/>
</dbReference>
<gene>
    <name evidence="19" type="ORF">NGM99_11375</name>
</gene>
<evidence type="ECO:0000256" key="5">
    <source>
        <dbReference type="ARBA" id="ARBA00022553"/>
    </source>
</evidence>
<keyword evidence="6" id="KW-0716">Sensory transduction</keyword>
<feature type="domain" description="PAC" evidence="18">
    <location>
        <begin position="88"/>
        <end position="140"/>
    </location>
</feature>
<evidence type="ECO:0000256" key="8">
    <source>
        <dbReference type="ARBA" id="ARBA00022643"/>
    </source>
</evidence>
<dbReference type="PANTHER" id="PTHR41523:SF8">
    <property type="entry name" value="ETHYLENE RESPONSE SENSOR PROTEIN"/>
    <property type="match status" value="1"/>
</dbReference>
<dbReference type="Pfam" id="PF00989">
    <property type="entry name" value="PAS"/>
    <property type="match status" value="1"/>
</dbReference>
<dbReference type="InterPro" id="IPR000700">
    <property type="entry name" value="PAS-assoc_C"/>
</dbReference>
<evidence type="ECO:0000256" key="2">
    <source>
        <dbReference type="ARBA" id="ARBA00012438"/>
    </source>
</evidence>
<evidence type="ECO:0000256" key="6">
    <source>
        <dbReference type="ARBA" id="ARBA00022606"/>
    </source>
</evidence>
<keyword evidence="13" id="KW-0067">ATP-binding</keyword>
<keyword evidence="4" id="KW-0600">Photoreceptor protein</keyword>
<dbReference type="SMART" id="SM00086">
    <property type="entry name" value="PAC"/>
    <property type="match status" value="1"/>
</dbReference>
<dbReference type="InterPro" id="IPR000014">
    <property type="entry name" value="PAS"/>
</dbReference>
<evidence type="ECO:0000256" key="7">
    <source>
        <dbReference type="ARBA" id="ARBA00022630"/>
    </source>
</evidence>
<evidence type="ECO:0000313" key="20">
    <source>
        <dbReference type="Proteomes" id="UP001205906"/>
    </source>
</evidence>
<evidence type="ECO:0000256" key="12">
    <source>
        <dbReference type="ARBA" id="ARBA00022777"/>
    </source>
</evidence>
<keyword evidence="12" id="KW-0418">Kinase</keyword>
<evidence type="ECO:0000256" key="13">
    <source>
        <dbReference type="ARBA" id="ARBA00022840"/>
    </source>
</evidence>
<organism evidence="19 20">
    <name type="scientific">Mesorhizobium liriopis</name>
    <dbReference type="NCBI Taxonomy" id="2953882"/>
    <lineage>
        <taxon>Bacteria</taxon>
        <taxon>Pseudomonadati</taxon>
        <taxon>Pseudomonadota</taxon>
        <taxon>Alphaproteobacteria</taxon>
        <taxon>Hyphomicrobiales</taxon>
        <taxon>Phyllobacteriaceae</taxon>
        <taxon>Mesorhizobium</taxon>
    </lineage>
</organism>
<dbReference type="PANTHER" id="PTHR41523">
    <property type="entry name" value="TWO-COMPONENT SYSTEM SENSOR PROTEIN"/>
    <property type="match status" value="1"/>
</dbReference>
<dbReference type="PROSITE" id="PS50113">
    <property type="entry name" value="PAC"/>
    <property type="match status" value="1"/>
</dbReference>
<dbReference type="Proteomes" id="UP001205906">
    <property type="component" value="Unassembled WGS sequence"/>
</dbReference>
<dbReference type="InterPro" id="IPR013767">
    <property type="entry name" value="PAS_fold"/>
</dbReference>
<evidence type="ECO:0000256" key="9">
    <source>
        <dbReference type="ARBA" id="ARBA00022679"/>
    </source>
</evidence>
<accession>A0ABT1C6C9</accession>
<evidence type="ECO:0000256" key="16">
    <source>
        <dbReference type="ARBA" id="ARBA00023170"/>
    </source>
</evidence>
<evidence type="ECO:0000256" key="3">
    <source>
        <dbReference type="ARBA" id="ARBA00021740"/>
    </source>
</evidence>
<dbReference type="Pfam" id="PF07536">
    <property type="entry name" value="HWE_HK"/>
    <property type="match status" value="1"/>
</dbReference>
<dbReference type="RefSeq" id="WP_252818973.1">
    <property type="nucleotide sequence ID" value="NZ_JAMXQS010000005.1"/>
</dbReference>
<protein>
    <recommendedName>
        <fullName evidence="3">Blue-light-activated histidine kinase</fullName>
        <ecNumber evidence="2">2.7.13.3</ecNumber>
    </recommendedName>
</protein>
<evidence type="ECO:0000256" key="15">
    <source>
        <dbReference type="ARBA" id="ARBA00023026"/>
    </source>
</evidence>
<dbReference type="NCBIfam" id="TIGR00229">
    <property type="entry name" value="sensory_box"/>
    <property type="match status" value="1"/>
</dbReference>
<dbReference type="EC" id="2.7.13.3" evidence="2"/>
<evidence type="ECO:0000256" key="11">
    <source>
        <dbReference type="ARBA" id="ARBA00022741"/>
    </source>
</evidence>
<evidence type="ECO:0000259" key="17">
    <source>
        <dbReference type="PROSITE" id="PS50112"/>
    </source>
</evidence>
<keyword evidence="20" id="KW-1185">Reference proteome</keyword>
<dbReference type="CDD" id="cd00130">
    <property type="entry name" value="PAS"/>
    <property type="match status" value="1"/>
</dbReference>
<evidence type="ECO:0000256" key="4">
    <source>
        <dbReference type="ARBA" id="ARBA00022543"/>
    </source>
</evidence>
<keyword evidence="14" id="KW-0157">Chromophore</keyword>
<dbReference type="Gene3D" id="3.30.450.20">
    <property type="entry name" value="PAS domain"/>
    <property type="match status" value="1"/>
</dbReference>
<dbReference type="InterPro" id="IPR011102">
    <property type="entry name" value="Sig_transdc_His_kinase_HWE"/>
</dbReference>
<dbReference type="EMBL" id="JAMXQS010000005">
    <property type="protein sequence ID" value="MCO6050384.1"/>
    <property type="molecule type" value="Genomic_DNA"/>
</dbReference>
<evidence type="ECO:0000256" key="14">
    <source>
        <dbReference type="ARBA" id="ARBA00022991"/>
    </source>
</evidence>
<dbReference type="SMART" id="SM00911">
    <property type="entry name" value="HWE_HK"/>
    <property type="match status" value="1"/>
</dbReference>
<keyword evidence="8" id="KW-0288">FMN</keyword>
<evidence type="ECO:0000256" key="10">
    <source>
        <dbReference type="ARBA" id="ARBA00022737"/>
    </source>
</evidence>